<dbReference type="SUPFAM" id="SSF51445">
    <property type="entry name" value="(Trans)glycosidases"/>
    <property type="match status" value="1"/>
</dbReference>
<keyword evidence="3" id="KW-0106">Calcium</keyword>
<feature type="domain" description="Glycosyl-hydrolase 97 N-terminal" evidence="5">
    <location>
        <begin position="48"/>
        <end position="306"/>
    </location>
</feature>
<dbReference type="InterPro" id="IPR019563">
    <property type="entry name" value="GH97_catalytic"/>
</dbReference>
<feature type="domain" description="Glycosyl-hydrolase 97 C-terminal oligomerisation" evidence="6">
    <location>
        <begin position="549"/>
        <end position="644"/>
    </location>
</feature>
<dbReference type="AlphaFoldDB" id="A0A1T5JSI2"/>
<dbReference type="PANTHER" id="PTHR35803">
    <property type="entry name" value="GLUCAN 1,4-ALPHA-GLUCOSIDASE SUSB-RELATED"/>
    <property type="match status" value="1"/>
</dbReference>
<comment type="cofactor">
    <cofactor evidence="1">
        <name>Ca(2+)</name>
        <dbReference type="ChEBI" id="CHEBI:29108"/>
    </cofactor>
</comment>
<evidence type="ECO:0000256" key="3">
    <source>
        <dbReference type="ARBA" id="ARBA00022837"/>
    </source>
</evidence>
<dbReference type="GO" id="GO:0030246">
    <property type="term" value="F:carbohydrate binding"/>
    <property type="evidence" value="ECO:0007669"/>
    <property type="project" value="InterPro"/>
</dbReference>
<name>A0A1T5JSI2_9BACT</name>
<dbReference type="Pfam" id="PF14508">
    <property type="entry name" value="GH97_N"/>
    <property type="match status" value="1"/>
</dbReference>
<dbReference type="InterPro" id="IPR013785">
    <property type="entry name" value="Aldolase_TIM"/>
</dbReference>
<evidence type="ECO:0000259" key="5">
    <source>
        <dbReference type="Pfam" id="PF14508"/>
    </source>
</evidence>
<reference evidence="7 8" key="1">
    <citation type="submission" date="2017-02" db="EMBL/GenBank/DDBJ databases">
        <authorList>
            <person name="Peterson S.W."/>
        </authorList>
    </citation>
    <scope>NUCLEOTIDE SEQUENCE [LARGE SCALE GENOMIC DNA]</scope>
    <source>
        <strain evidence="7 8">DSM 25262</strain>
    </source>
</reference>
<accession>A0A1T5JSI2</accession>
<dbReference type="InterPro" id="IPR052720">
    <property type="entry name" value="Glycosyl_hydrolase_97"/>
</dbReference>
<evidence type="ECO:0000259" key="4">
    <source>
        <dbReference type="Pfam" id="PF10566"/>
    </source>
</evidence>
<organism evidence="7 8">
    <name type="scientific">Ohtaekwangia koreensis</name>
    <dbReference type="NCBI Taxonomy" id="688867"/>
    <lineage>
        <taxon>Bacteria</taxon>
        <taxon>Pseudomonadati</taxon>
        <taxon>Bacteroidota</taxon>
        <taxon>Cytophagia</taxon>
        <taxon>Cytophagales</taxon>
        <taxon>Fulvivirgaceae</taxon>
        <taxon>Ohtaekwangia</taxon>
    </lineage>
</organism>
<dbReference type="Pfam" id="PF14509">
    <property type="entry name" value="GH97_C"/>
    <property type="match status" value="1"/>
</dbReference>
<dbReference type="InterPro" id="IPR029483">
    <property type="entry name" value="GH97_C"/>
</dbReference>
<dbReference type="EMBL" id="FUZU01000001">
    <property type="protein sequence ID" value="SKC54209.1"/>
    <property type="molecule type" value="Genomic_DNA"/>
</dbReference>
<evidence type="ECO:0000256" key="2">
    <source>
        <dbReference type="ARBA" id="ARBA00011245"/>
    </source>
</evidence>
<dbReference type="InterPro" id="IPR029486">
    <property type="entry name" value="GH97_N"/>
</dbReference>
<protein>
    <submittedName>
        <fullName evidence="7">Alpha-glucosidase</fullName>
    </submittedName>
</protein>
<proteinExistence type="predicted"/>
<dbReference type="InterPro" id="IPR017853">
    <property type="entry name" value="GH"/>
</dbReference>
<dbReference type="Proteomes" id="UP000190961">
    <property type="component" value="Unassembled WGS sequence"/>
</dbReference>
<dbReference type="STRING" id="688867.SAMN05660236_1422"/>
<evidence type="ECO:0000313" key="7">
    <source>
        <dbReference type="EMBL" id="SKC54209.1"/>
    </source>
</evidence>
<evidence type="ECO:0000313" key="8">
    <source>
        <dbReference type="Proteomes" id="UP000190961"/>
    </source>
</evidence>
<evidence type="ECO:0000256" key="1">
    <source>
        <dbReference type="ARBA" id="ARBA00001913"/>
    </source>
</evidence>
<dbReference type="RefSeq" id="WP_221408876.1">
    <property type="nucleotide sequence ID" value="NZ_FUZU01000001.1"/>
</dbReference>
<evidence type="ECO:0000259" key="6">
    <source>
        <dbReference type="Pfam" id="PF14509"/>
    </source>
</evidence>
<dbReference type="Pfam" id="PF10566">
    <property type="entry name" value="Glyco_hydro_97"/>
    <property type="match status" value="1"/>
</dbReference>
<dbReference type="PANTHER" id="PTHR35803:SF3">
    <property type="entry name" value="ALPHA-GLUCOSIDASE"/>
    <property type="match status" value="1"/>
</dbReference>
<dbReference type="InterPro" id="IPR014718">
    <property type="entry name" value="GH-type_carb-bd"/>
</dbReference>
<comment type="subunit">
    <text evidence="2">Monomer.</text>
</comment>
<sequence length="661" mass="75603">MTKSKYSSIVMIQCKYSFLPVKLIFFLATLFCFDLYCAAQSLPAAKSISSPDGNLVADVWQAGPVANKKIFYTLAYKNKPVILESVIDIQLDNHLSQLALALKADESEYWCGDLVLENIAQSSRDTVWHTIYGERSQVRDHYNEWTFHFKKSSDERYKVNLIVRAYNEGIAFRFYFPDNPTGVYYHIASENIEFTFPDNTQAWYEQWAQGPFKLLPLSGWPDESERPLTLKLPNGVYTCLAEAAMVDYVRTKFTLKKDKLNTIVTSLYEDIDLVPYFNTPWRVIMVADTPGKLIENNSLLLNLNAPTKFQNTDWIKPGKIIREMTLTNEGARACIDFAAAHNLQYILFDWKWYGPSFTFDSDARKVVVDLDMKAVVDYGAQKNVGVWLYVNQQALVKQDHDLFPLYKRWGIKGVKYGFVQVGSHRWTTWLHESIQRAADNQLMVNVHDEFRATGEQRTWPNILTTEGIRGNEEMPDADHNTILPFTRGIGGAGDYTICYYTDRIKTTHAHQLALGVVNYSPLQTLFWYDKPSDYQGEPEVEFFERLPTVWDETRILQGEIGEYIITARKSGDQWFIGAITNNTAREVSISLNFLSNAKKYTAIIYSDDAAVNTRTHVKTEQRKVKPSDVLKVKLNGSGGIALWIYPEQDKASVKDAAGNKK</sequence>
<feature type="domain" description="Glycosyl-hydrolase 97 catalytic" evidence="4">
    <location>
        <begin position="325"/>
        <end position="468"/>
    </location>
</feature>
<dbReference type="Gene3D" id="2.70.98.10">
    <property type="match status" value="1"/>
</dbReference>
<keyword evidence="8" id="KW-1185">Reference proteome</keyword>
<dbReference type="Gene3D" id="3.20.20.70">
    <property type="entry name" value="Aldolase class I"/>
    <property type="match status" value="1"/>
</dbReference>
<gene>
    <name evidence="7" type="ORF">SAMN05660236_1422</name>
</gene>